<feature type="domain" description="DUF2169" evidence="1">
    <location>
        <begin position="22"/>
        <end position="313"/>
    </location>
</feature>
<reference evidence="2 3" key="1">
    <citation type="submission" date="2020-04" db="EMBL/GenBank/DDBJ databases">
        <title>Zoogloea sp. G-4-1-14 isolated from soil.</title>
        <authorList>
            <person name="Dahal R.H."/>
        </authorList>
    </citation>
    <scope>NUCLEOTIDE SEQUENCE [LARGE SCALE GENOMIC DNA]</scope>
    <source>
        <strain evidence="2 3">G-4-1-14</strain>
    </source>
</reference>
<dbReference type="Proteomes" id="UP000580043">
    <property type="component" value="Unassembled WGS sequence"/>
</dbReference>
<protein>
    <submittedName>
        <fullName evidence="2">DUF2169 domain-containing protein</fullName>
    </submittedName>
</protein>
<evidence type="ECO:0000313" key="3">
    <source>
        <dbReference type="Proteomes" id="UP000580043"/>
    </source>
</evidence>
<proteinExistence type="predicted"/>
<gene>
    <name evidence="2" type="ORF">HHL15_03320</name>
</gene>
<dbReference type="InterPro" id="IPR018683">
    <property type="entry name" value="DUF2169"/>
</dbReference>
<sequence length="339" mass="36766">MLQVLNTTPYPATLAVFPSPGGVECAYAAVKVSYDLSTGVPQVAASQAMFLASDVYWGDPASSSLRAAADLTLLKPSTDVLLLGRAVAPAGPVQSMEVALRVGTLSRRLRVFGERVWQREGEGWRPSAPKPFERLPLRWELAFGGQSRAHPDHPPEAELRNPVGRGFVASWDTDPAGLPLPCIEDPEALLRHPHERPEPAGMAPVAAAWLGRARHAGTYDAAWQKSRAPYLPLDFDPRFFHVAPPALIAPQRLVGGESVELDGMTGGGRVGFTLPRPDLHLAFDFAGRHIAAEPLLDTVLIEPDMARLQMVWRAELAVDKHLLKLRALHVSGRAEVIPS</sequence>
<dbReference type="AlphaFoldDB" id="A0A848FXT4"/>
<name>A0A848FXT4_9RHOO</name>
<organism evidence="2 3">
    <name type="scientific">Zoogloea dura</name>
    <dbReference type="NCBI Taxonomy" id="2728840"/>
    <lineage>
        <taxon>Bacteria</taxon>
        <taxon>Pseudomonadati</taxon>
        <taxon>Pseudomonadota</taxon>
        <taxon>Betaproteobacteria</taxon>
        <taxon>Rhodocyclales</taxon>
        <taxon>Zoogloeaceae</taxon>
        <taxon>Zoogloea</taxon>
    </lineage>
</organism>
<evidence type="ECO:0000313" key="2">
    <source>
        <dbReference type="EMBL" id="NML24757.1"/>
    </source>
</evidence>
<dbReference type="Pfam" id="PF09937">
    <property type="entry name" value="DUF2169"/>
    <property type="match status" value="1"/>
</dbReference>
<comment type="caution">
    <text evidence="2">The sequence shown here is derived from an EMBL/GenBank/DDBJ whole genome shotgun (WGS) entry which is preliminary data.</text>
</comment>
<keyword evidence="3" id="KW-1185">Reference proteome</keyword>
<accession>A0A848FXT4</accession>
<dbReference type="RefSeq" id="WP_169144406.1">
    <property type="nucleotide sequence ID" value="NZ_JABBGA010000002.1"/>
</dbReference>
<evidence type="ECO:0000259" key="1">
    <source>
        <dbReference type="Pfam" id="PF09937"/>
    </source>
</evidence>
<dbReference type="EMBL" id="JABBGA010000002">
    <property type="protein sequence ID" value="NML24757.1"/>
    <property type="molecule type" value="Genomic_DNA"/>
</dbReference>